<evidence type="ECO:0000313" key="3">
    <source>
        <dbReference type="Proteomes" id="UP001445076"/>
    </source>
</evidence>
<reference evidence="2" key="2">
    <citation type="submission" date="2024-01" db="EMBL/GenBank/DDBJ databases">
        <authorList>
            <person name="He J."/>
            <person name="Wang M."/>
            <person name="Zheng J."/>
            <person name="Liu Z."/>
        </authorList>
    </citation>
    <scope>NUCLEOTIDE SEQUENCE</scope>
    <source>
        <strain evidence="2">ZL_2023a</strain>
        <tissue evidence="2">Muscle</tissue>
    </source>
</reference>
<dbReference type="Proteomes" id="UP001445076">
    <property type="component" value="Unassembled WGS sequence"/>
</dbReference>
<evidence type="ECO:0008006" key="4">
    <source>
        <dbReference type="Google" id="ProtNLM"/>
    </source>
</evidence>
<sequence length="148" mass="16646">MKRKEEVMSEVDGVLGDGELSCDVSHGDSSCPELTPIASAPVHDWEAEKTTETDFFDDGTMTYFWRAHTLTALVFMICFLLYEALTPPDEDMVDNTKRGLVASVSAFILLGVTVTPDGPFKRPHPAIWRFTFIISIVYELSLIFMLYQ</sequence>
<protein>
    <recommendedName>
        <fullName evidence="4">L-serine-phosphatidylethanolamine phosphatidyltransferase</fullName>
    </recommendedName>
</protein>
<name>A0AAW0XRX2_CHEQU</name>
<keyword evidence="3" id="KW-1185">Reference proteome</keyword>
<dbReference type="AlphaFoldDB" id="A0AAW0XRX2"/>
<feature type="transmembrane region" description="Helical" evidence="1">
    <location>
        <begin position="126"/>
        <end position="147"/>
    </location>
</feature>
<keyword evidence="1" id="KW-1133">Transmembrane helix</keyword>
<reference evidence="2 3" key="1">
    <citation type="journal article" date="2024" name="BMC Genomics">
        <title>Genome assembly of redclaw crayfish (Cherax quadricarinatus) provides insights into its immune adaptation and hypoxia tolerance.</title>
        <authorList>
            <person name="Liu Z."/>
            <person name="Zheng J."/>
            <person name="Li H."/>
            <person name="Fang K."/>
            <person name="Wang S."/>
            <person name="He J."/>
            <person name="Zhou D."/>
            <person name="Weng S."/>
            <person name="Chi M."/>
            <person name="Gu Z."/>
            <person name="He J."/>
            <person name="Li F."/>
            <person name="Wang M."/>
        </authorList>
    </citation>
    <scope>NUCLEOTIDE SEQUENCE [LARGE SCALE GENOMIC DNA]</scope>
    <source>
        <strain evidence="2">ZL_2023a</strain>
    </source>
</reference>
<gene>
    <name evidence="2" type="ORF">OTU49_002047</name>
</gene>
<dbReference type="EMBL" id="JARKIK010000029">
    <property type="protein sequence ID" value="KAK8741997.1"/>
    <property type="molecule type" value="Genomic_DNA"/>
</dbReference>
<evidence type="ECO:0000313" key="2">
    <source>
        <dbReference type="EMBL" id="KAK8741996.1"/>
    </source>
</evidence>
<feature type="transmembrane region" description="Helical" evidence="1">
    <location>
        <begin position="63"/>
        <end position="85"/>
    </location>
</feature>
<comment type="caution">
    <text evidence="2">The sequence shown here is derived from an EMBL/GenBank/DDBJ whole genome shotgun (WGS) entry which is preliminary data.</text>
</comment>
<keyword evidence="1" id="KW-0472">Membrane</keyword>
<dbReference type="EMBL" id="JARKIK010000029">
    <property type="protein sequence ID" value="KAK8741996.1"/>
    <property type="molecule type" value="Genomic_DNA"/>
</dbReference>
<keyword evidence="1" id="KW-0812">Transmembrane</keyword>
<proteinExistence type="predicted"/>
<feature type="transmembrane region" description="Helical" evidence="1">
    <location>
        <begin position="97"/>
        <end position="114"/>
    </location>
</feature>
<evidence type="ECO:0000256" key="1">
    <source>
        <dbReference type="SAM" id="Phobius"/>
    </source>
</evidence>
<feature type="non-terminal residue" evidence="2">
    <location>
        <position position="148"/>
    </location>
</feature>
<organism evidence="2 3">
    <name type="scientific">Cherax quadricarinatus</name>
    <name type="common">Australian red claw crayfish</name>
    <dbReference type="NCBI Taxonomy" id="27406"/>
    <lineage>
        <taxon>Eukaryota</taxon>
        <taxon>Metazoa</taxon>
        <taxon>Ecdysozoa</taxon>
        <taxon>Arthropoda</taxon>
        <taxon>Crustacea</taxon>
        <taxon>Multicrustacea</taxon>
        <taxon>Malacostraca</taxon>
        <taxon>Eumalacostraca</taxon>
        <taxon>Eucarida</taxon>
        <taxon>Decapoda</taxon>
        <taxon>Pleocyemata</taxon>
        <taxon>Astacidea</taxon>
        <taxon>Parastacoidea</taxon>
        <taxon>Parastacidae</taxon>
        <taxon>Cherax</taxon>
    </lineage>
</organism>
<accession>A0AAW0XRX2</accession>